<accession>A0ABU0S676</accession>
<dbReference type="EMBL" id="JAUSZT010000002">
    <property type="protein sequence ID" value="MDQ0996254.1"/>
    <property type="molecule type" value="Genomic_DNA"/>
</dbReference>
<keyword evidence="1" id="KW-0812">Transmembrane</keyword>
<organism evidence="2 3">
    <name type="scientific">Phyllobacterium ifriqiyense</name>
    <dbReference type="NCBI Taxonomy" id="314238"/>
    <lineage>
        <taxon>Bacteria</taxon>
        <taxon>Pseudomonadati</taxon>
        <taxon>Pseudomonadota</taxon>
        <taxon>Alphaproteobacteria</taxon>
        <taxon>Hyphomicrobiales</taxon>
        <taxon>Phyllobacteriaceae</taxon>
        <taxon>Phyllobacterium</taxon>
    </lineage>
</organism>
<keyword evidence="1" id="KW-0472">Membrane</keyword>
<proteinExistence type="predicted"/>
<keyword evidence="3" id="KW-1185">Reference proteome</keyword>
<sequence>MSEVANSKERNDQFDEPPASWLSVLSLAFGAFCLVTAEFLPITLLTPIATELGVSKGVVD</sequence>
<dbReference type="RefSeq" id="WP_307278533.1">
    <property type="nucleotide sequence ID" value="NZ_JAUSZT010000002.1"/>
</dbReference>
<evidence type="ECO:0000313" key="3">
    <source>
        <dbReference type="Proteomes" id="UP001237780"/>
    </source>
</evidence>
<dbReference type="Proteomes" id="UP001237780">
    <property type="component" value="Unassembled WGS sequence"/>
</dbReference>
<evidence type="ECO:0000256" key="1">
    <source>
        <dbReference type="SAM" id="Phobius"/>
    </source>
</evidence>
<gene>
    <name evidence="2" type="ORF">QFZ34_001431</name>
</gene>
<keyword evidence="1" id="KW-1133">Transmembrane helix</keyword>
<protein>
    <submittedName>
        <fullName evidence="2">MFS family arabinose efflux permease</fullName>
    </submittedName>
</protein>
<evidence type="ECO:0000313" key="2">
    <source>
        <dbReference type="EMBL" id="MDQ0996254.1"/>
    </source>
</evidence>
<reference evidence="2 3" key="1">
    <citation type="submission" date="2023-07" db="EMBL/GenBank/DDBJ databases">
        <title>Comparative genomics of wheat-associated soil bacteria to identify genetic determinants of phenazine resistance.</title>
        <authorList>
            <person name="Mouncey N."/>
        </authorList>
    </citation>
    <scope>NUCLEOTIDE SEQUENCE [LARGE SCALE GENOMIC DNA]</scope>
    <source>
        <strain evidence="2 3">W4I11</strain>
    </source>
</reference>
<comment type="caution">
    <text evidence="2">The sequence shown here is derived from an EMBL/GenBank/DDBJ whole genome shotgun (WGS) entry which is preliminary data.</text>
</comment>
<name>A0ABU0S676_9HYPH</name>
<feature type="transmembrane region" description="Helical" evidence="1">
    <location>
        <begin position="20"/>
        <end position="40"/>
    </location>
</feature>